<protein>
    <recommendedName>
        <fullName evidence="4">DUF4189 domain-containing protein</fullName>
    </recommendedName>
</protein>
<dbReference type="EMBL" id="AJLO02000033">
    <property type="protein sequence ID" value="KOE98255.1"/>
    <property type="molecule type" value="Genomic_DNA"/>
</dbReference>
<proteinExistence type="predicted"/>
<dbReference type="Proteomes" id="UP000036890">
    <property type="component" value="Unassembled WGS sequence"/>
</dbReference>
<reference evidence="2 3" key="1">
    <citation type="journal article" date="2012" name="J. Bacteriol.">
        <title>Genome sequence of a novel nicotine-degrading strain, Pseudomonas geniculata N1.</title>
        <authorList>
            <person name="Tang H."/>
            <person name="Yu H."/>
            <person name="Tai C."/>
            <person name="Huang K."/>
            <person name="Liu Y."/>
            <person name="Wang L."/>
            <person name="Yao Y."/>
            <person name="Wu G."/>
            <person name="Xu P."/>
        </authorList>
    </citation>
    <scope>NUCLEOTIDE SEQUENCE [LARGE SCALE GENOMIC DNA]</scope>
    <source>
        <strain evidence="2 3">N1</strain>
    </source>
</reference>
<feature type="signal peptide" evidence="1">
    <location>
        <begin position="1"/>
        <end position="31"/>
    </location>
</feature>
<evidence type="ECO:0008006" key="4">
    <source>
        <dbReference type="Google" id="ProtNLM"/>
    </source>
</evidence>
<feature type="chain" id="PRO_5005579980" description="DUF4189 domain-containing protein" evidence="1">
    <location>
        <begin position="32"/>
        <end position="506"/>
    </location>
</feature>
<sequence>MPAAVSLRPRAAGWRSLLLLALASASLPAAAQSMACGTYKDSSGNTTLTLESEGHGFLSGPYQATEELRIARQEDVLGTGNLSTGQLENWYFSDNDRTISTPYREFTREHAAACKTMPEPIEDGCVMNTSECLEALPEAAPVKLHAWCAEGVGAACMRLLETYQQRAKDAVPAPARAEPPKPEICKEDSASFNAEGCRAIAEVIGLEMIGKSLLGLQHAVDPALPSAQLDELAALCRQQHGETFCADVAEVLWSGGRLSQAHEALQLSCAQRADGVACGRAKALASLATAPAAALAPVPATALPCGSFEAEYGVLSQLRFLDGGLVEAEGRDQRMRARLQDGRIFIRRDVGSDFVLQLLQNGNLASIDSGDRFAYYERKPTTGSASCKPPVAFVEIPLPLDCPTLARKDGAKACCTDGKLLGCKVAGEALFESEKWAASLPYFETLCGAGVREGCLALAAVYSHTADPKIPQAMAAICAKDGKGTHVACDVDATRNWPALKAEAAP</sequence>
<accession>A0A0L8A7I5</accession>
<evidence type="ECO:0000256" key="1">
    <source>
        <dbReference type="SAM" id="SignalP"/>
    </source>
</evidence>
<evidence type="ECO:0000313" key="2">
    <source>
        <dbReference type="EMBL" id="KOE98255.1"/>
    </source>
</evidence>
<comment type="caution">
    <text evidence="2">The sequence shown here is derived from an EMBL/GenBank/DDBJ whole genome shotgun (WGS) entry which is preliminary data.</text>
</comment>
<dbReference type="AlphaFoldDB" id="A0A0L8A7I5"/>
<dbReference type="OrthoDB" id="6421171at2"/>
<keyword evidence="1" id="KW-0732">Signal</keyword>
<organism evidence="2 3">
    <name type="scientific">Stenotrophomonas geniculata N1</name>
    <dbReference type="NCBI Taxonomy" id="1167641"/>
    <lineage>
        <taxon>Bacteria</taxon>
        <taxon>Pseudomonadati</taxon>
        <taxon>Pseudomonadota</taxon>
        <taxon>Gammaproteobacteria</taxon>
        <taxon>Lysobacterales</taxon>
        <taxon>Lysobacteraceae</taxon>
        <taxon>Stenotrophomonas</taxon>
    </lineage>
</organism>
<evidence type="ECO:0000313" key="3">
    <source>
        <dbReference type="Proteomes" id="UP000036890"/>
    </source>
</evidence>
<dbReference type="RefSeq" id="WP_010482346.1">
    <property type="nucleotide sequence ID" value="NZ_AJLO02000033.1"/>
</dbReference>
<gene>
    <name evidence="2" type="ORF">W7K_15610</name>
</gene>
<name>A0A0L8A7I5_9GAMM</name>